<gene>
    <name evidence="1" type="ORF">MGWOODY_Hyp631</name>
</gene>
<accession>A0A170PU77</accession>
<protein>
    <submittedName>
        <fullName evidence="1">Uncharacterized protein</fullName>
    </submittedName>
</protein>
<proteinExistence type="predicted"/>
<reference evidence="1" key="1">
    <citation type="submission" date="2015-10" db="EMBL/GenBank/DDBJ databases">
        <authorList>
            <person name="Gilbert D.G."/>
        </authorList>
    </citation>
    <scope>NUCLEOTIDE SEQUENCE</scope>
</reference>
<dbReference type="EMBL" id="CZQD01000040">
    <property type="protein sequence ID" value="CUS57406.1"/>
    <property type="molecule type" value="Genomic_DNA"/>
</dbReference>
<sequence>MASRDWIRHLSSALLASALTGWIGFAEYASAYVPPPANVETTSPRSLLKEPGLALRQVYAEAAAWRGAEAKQARNAMIAAWLGGLNDAGLADYSVRHLDKGLIYAIRFRNPVVEDDIHALWVAVPDGPDLPSSVLLRTPHRGAADLTILELQSCTSRRTLQVSDDTLLTEQAEARAVSQLSAYLDTPDPMPITVLSEARDICRQIARVLPTPEK</sequence>
<name>A0A170PU77_9ZZZZ</name>
<dbReference type="AlphaFoldDB" id="A0A170PU77"/>
<evidence type="ECO:0000313" key="1">
    <source>
        <dbReference type="EMBL" id="CUS57406.1"/>
    </source>
</evidence>
<organism evidence="1">
    <name type="scientific">hydrothermal vent metagenome</name>
    <dbReference type="NCBI Taxonomy" id="652676"/>
    <lineage>
        <taxon>unclassified sequences</taxon>
        <taxon>metagenomes</taxon>
        <taxon>ecological metagenomes</taxon>
    </lineage>
</organism>